<evidence type="ECO:0000313" key="3">
    <source>
        <dbReference type="Proteomes" id="UP000765509"/>
    </source>
</evidence>
<feature type="compositionally biased region" description="Polar residues" evidence="1">
    <location>
        <begin position="42"/>
        <end position="57"/>
    </location>
</feature>
<gene>
    <name evidence="2" type="ORF">O181_000538</name>
</gene>
<accession>A0A9Q3GAY7</accession>
<evidence type="ECO:0000313" key="2">
    <source>
        <dbReference type="EMBL" id="MBW0460823.1"/>
    </source>
</evidence>
<name>A0A9Q3GAY7_9BASI</name>
<dbReference type="EMBL" id="AVOT02000064">
    <property type="protein sequence ID" value="MBW0460823.1"/>
    <property type="molecule type" value="Genomic_DNA"/>
</dbReference>
<keyword evidence="3" id="KW-1185">Reference proteome</keyword>
<dbReference type="AlphaFoldDB" id="A0A9Q3GAY7"/>
<comment type="caution">
    <text evidence="2">The sequence shown here is derived from an EMBL/GenBank/DDBJ whole genome shotgun (WGS) entry which is preliminary data.</text>
</comment>
<sequence length="235" mass="26653">MRLKGGQGGIPLSHKARWVPNHKWAHLSPILAPNPKVAKRTSGPQIDHNQPMASGNHQRPPAQFQKGFPSIKGNNFPSFMDPVPKDPGMVHIWYNIPLCAIFSQKSNSDAFRTQICHFNSSPQIHHPFQRKTFQSFSLAIPDSYKKTIQGPQPPGSTGVGLLFHSRIIQSVISRGYQSFNQMSRHQALQYSLDNSIGPYRLYSSNLYGLCPFEPINIPLWYFSHTVQFSRRTDLY</sequence>
<feature type="region of interest" description="Disordered" evidence="1">
    <location>
        <begin position="36"/>
        <end position="63"/>
    </location>
</feature>
<reference evidence="2" key="1">
    <citation type="submission" date="2021-03" db="EMBL/GenBank/DDBJ databases">
        <title>Draft genome sequence of rust myrtle Austropuccinia psidii MF-1, a brazilian biotype.</title>
        <authorList>
            <person name="Quecine M.C."/>
            <person name="Pachon D.M.R."/>
            <person name="Bonatelli M.L."/>
            <person name="Correr F.H."/>
            <person name="Franceschini L.M."/>
            <person name="Leite T.F."/>
            <person name="Margarido G.R.A."/>
            <person name="Almeida C.A."/>
            <person name="Ferrarezi J.A."/>
            <person name="Labate C.A."/>
        </authorList>
    </citation>
    <scope>NUCLEOTIDE SEQUENCE</scope>
    <source>
        <strain evidence="2">MF-1</strain>
    </source>
</reference>
<evidence type="ECO:0000256" key="1">
    <source>
        <dbReference type="SAM" id="MobiDB-lite"/>
    </source>
</evidence>
<proteinExistence type="predicted"/>
<protein>
    <submittedName>
        <fullName evidence="2">Uncharacterized protein</fullName>
    </submittedName>
</protein>
<organism evidence="2 3">
    <name type="scientific">Austropuccinia psidii MF-1</name>
    <dbReference type="NCBI Taxonomy" id="1389203"/>
    <lineage>
        <taxon>Eukaryota</taxon>
        <taxon>Fungi</taxon>
        <taxon>Dikarya</taxon>
        <taxon>Basidiomycota</taxon>
        <taxon>Pucciniomycotina</taxon>
        <taxon>Pucciniomycetes</taxon>
        <taxon>Pucciniales</taxon>
        <taxon>Sphaerophragmiaceae</taxon>
        <taxon>Austropuccinia</taxon>
    </lineage>
</organism>
<dbReference type="Proteomes" id="UP000765509">
    <property type="component" value="Unassembled WGS sequence"/>
</dbReference>